<name>A0A367J9F5_RHIST</name>
<dbReference type="OrthoDB" id="2190159at2759"/>
<evidence type="ECO:0000313" key="1">
    <source>
        <dbReference type="EMBL" id="RCH86582.1"/>
    </source>
</evidence>
<dbReference type="EMBL" id="PJQM01003905">
    <property type="protein sequence ID" value="RCH86582.1"/>
    <property type="molecule type" value="Genomic_DNA"/>
</dbReference>
<sequence>MFKTTSYEPSLPDTIHLRRETVPVKHLDTTTLVNNTSAFTFEPFPLETTSTRVSSTIMAGSETAIQDNAMSKAHQAITIQNRVPVKAIRIERDYSLGDGITRFSTEYPVELTGKV</sequence>
<dbReference type="AlphaFoldDB" id="A0A367J9F5"/>
<feature type="non-terminal residue" evidence="1">
    <location>
        <position position="115"/>
    </location>
</feature>
<organism evidence="1 2">
    <name type="scientific">Rhizopus stolonifer</name>
    <name type="common">Rhizopus nigricans</name>
    <dbReference type="NCBI Taxonomy" id="4846"/>
    <lineage>
        <taxon>Eukaryota</taxon>
        <taxon>Fungi</taxon>
        <taxon>Fungi incertae sedis</taxon>
        <taxon>Mucoromycota</taxon>
        <taxon>Mucoromycotina</taxon>
        <taxon>Mucoromycetes</taxon>
        <taxon>Mucorales</taxon>
        <taxon>Mucorineae</taxon>
        <taxon>Rhizopodaceae</taxon>
        <taxon>Rhizopus</taxon>
    </lineage>
</organism>
<comment type="caution">
    <text evidence="1">The sequence shown here is derived from an EMBL/GenBank/DDBJ whole genome shotgun (WGS) entry which is preliminary data.</text>
</comment>
<gene>
    <name evidence="1" type="ORF">CU098_009906</name>
</gene>
<accession>A0A367J9F5</accession>
<evidence type="ECO:0000313" key="2">
    <source>
        <dbReference type="Proteomes" id="UP000253551"/>
    </source>
</evidence>
<proteinExistence type="predicted"/>
<keyword evidence="2" id="KW-1185">Reference proteome</keyword>
<dbReference type="Proteomes" id="UP000253551">
    <property type="component" value="Unassembled WGS sequence"/>
</dbReference>
<reference evidence="1 2" key="1">
    <citation type="journal article" date="2018" name="G3 (Bethesda)">
        <title>Phylogenetic and Phylogenomic Definition of Rhizopus Species.</title>
        <authorList>
            <person name="Gryganskyi A.P."/>
            <person name="Golan J."/>
            <person name="Dolatabadi S."/>
            <person name="Mondo S."/>
            <person name="Robb S."/>
            <person name="Idnurm A."/>
            <person name="Muszewska A."/>
            <person name="Steczkiewicz K."/>
            <person name="Masonjones S."/>
            <person name="Liao H.L."/>
            <person name="Gajdeczka M.T."/>
            <person name="Anike F."/>
            <person name="Vuek A."/>
            <person name="Anishchenko I.M."/>
            <person name="Voigt K."/>
            <person name="de Hoog G.S."/>
            <person name="Smith M.E."/>
            <person name="Heitman J."/>
            <person name="Vilgalys R."/>
            <person name="Stajich J.E."/>
        </authorList>
    </citation>
    <scope>NUCLEOTIDE SEQUENCE [LARGE SCALE GENOMIC DNA]</scope>
    <source>
        <strain evidence="1 2">LSU 92-RS-03</strain>
    </source>
</reference>
<dbReference type="STRING" id="4846.A0A367J9F5"/>
<protein>
    <submittedName>
        <fullName evidence="1">Uncharacterized protein</fullName>
    </submittedName>
</protein>